<feature type="compositionally biased region" description="Acidic residues" evidence="1">
    <location>
        <begin position="170"/>
        <end position="180"/>
    </location>
</feature>
<dbReference type="GeneID" id="39984360"/>
<feature type="domain" description="Treble clef zinc finger" evidence="2">
    <location>
        <begin position="212"/>
        <end position="267"/>
    </location>
</feature>
<keyword evidence="4" id="KW-1185">Reference proteome</keyword>
<evidence type="ECO:0000313" key="4">
    <source>
        <dbReference type="Proteomes" id="UP000192257"/>
    </source>
</evidence>
<organism evidence="3 4">
    <name type="scientific">Trypanosoma theileri</name>
    <dbReference type="NCBI Taxonomy" id="67003"/>
    <lineage>
        <taxon>Eukaryota</taxon>
        <taxon>Discoba</taxon>
        <taxon>Euglenozoa</taxon>
        <taxon>Kinetoplastea</taxon>
        <taxon>Metakinetoplastina</taxon>
        <taxon>Trypanosomatida</taxon>
        <taxon>Trypanosomatidae</taxon>
        <taxon>Trypanosoma</taxon>
    </lineage>
</organism>
<evidence type="ECO:0000313" key="3">
    <source>
        <dbReference type="EMBL" id="ORC90291.1"/>
    </source>
</evidence>
<gene>
    <name evidence="3" type="ORF">TM35_000093410</name>
</gene>
<evidence type="ECO:0000259" key="2">
    <source>
        <dbReference type="Pfam" id="PF14311"/>
    </source>
</evidence>
<dbReference type="PANTHER" id="PTHR37317">
    <property type="entry name" value="BLR8090 PROTEIN"/>
    <property type="match status" value="1"/>
</dbReference>
<dbReference type="RefSeq" id="XP_028884357.1">
    <property type="nucleotide sequence ID" value="XM_029024580.1"/>
</dbReference>
<evidence type="ECO:0000256" key="1">
    <source>
        <dbReference type="SAM" id="MobiDB-lite"/>
    </source>
</evidence>
<name>A0A1X0P0A9_9TRYP</name>
<proteinExistence type="predicted"/>
<accession>A0A1X0P0A9</accession>
<dbReference type="Pfam" id="PF14311">
    <property type="entry name" value="DUF4379"/>
    <property type="match status" value="3"/>
</dbReference>
<dbReference type="AlphaFoldDB" id="A0A1X0P0A9"/>
<dbReference type="InterPro" id="IPR025487">
    <property type="entry name" value="DUF4379"/>
</dbReference>
<dbReference type="Proteomes" id="UP000192257">
    <property type="component" value="Unassembled WGS sequence"/>
</dbReference>
<dbReference type="EMBL" id="NBCO01000009">
    <property type="protein sequence ID" value="ORC90291.1"/>
    <property type="molecule type" value="Genomic_DNA"/>
</dbReference>
<dbReference type="PANTHER" id="PTHR37317:SF6">
    <property type="entry name" value="ZINC-RIBBON DOMAIN-CONTAINING PROTEIN-RELATED"/>
    <property type="match status" value="1"/>
</dbReference>
<feature type="region of interest" description="Disordered" evidence="1">
    <location>
        <begin position="58"/>
        <end position="123"/>
    </location>
</feature>
<feature type="domain" description="Treble clef zinc finger" evidence="2">
    <location>
        <begin position="276"/>
        <end position="331"/>
    </location>
</feature>
<feature type="domain" description="Treble clef zinc finger" evidence="2">
    <location>
        <begin position="346"/>
        <end position="407"/>
    </location>
</feature>
<protein>
    <recommendedName>
        <fullName evidence="2">Treble clef zinc finger domain-containing protein</fullName>
    </recommendedName>
</protein>
<sequence length="410" mass="46599">MRRVLIRRLFTPEITIATTKTKTILIGGITGSKTPLFCRGSSALCTVVRGAATSANTLKNAKQTKQSRRKKVEEKENDTDNTLEGKERTLAKGKRTKRIQRAPQEEEEKEEDSIGVFTDESGNYIDEGAGIWREEEQNEKMVSNMLDADDEDTQVERRHRRRSSLKESGELEEEEGDGESDDRVSGQSSNSEGMISLQEEESRLLIDRFPDLAIEYDMEANKEPVDEVLVDSASVVWWKCVECDFRWKSGIFVRTCLRTKCQQCEKRRNPCLGSRLVQLWDHSLNDPCIDPKTVTTSSNKSAYWRCPTCSTSFQARIKDMVAEKAKCPSCSLLNLHADFSKDENGLLQEWHPLKNGDLKPSQVKPTDQTKLWWLCMACGHEWEATLAVRLNKSRRGKGRECPVCHGKGKE</sequence>
<dbReference type="OrthoDB" id="248294at2759"/>
<dbReference type="VEuPathDB" id="TriTrypDB:TM35_000093410"/>
<reference evidence="3 4" key="1">
    <citation type="submission" date="2017-03" db="EMBL/GenBank/DDBJ databases">
        <title>An alternative strategy for trypanosome survival in the mammalian bloodstream revealed through genome and transcriptome analysis of the ubiquitous bovine parasite Trypanosoma (Megatrypanum) theileri.</title>
        <authorList>
            <person name="Kelly S."/>
            <person name="Ivens A."/>
            <person name="Mott A."/>
            <person name="O'Neill E."/>
            <person name="Emms D."/>
            <person name="Macleod O."/>
            <person name="Voorheis P."/>
            <person name="Matthews J."/>
            <person name="Matthews K."/>
            <person name="Carrington M."/>
        </authorList>
    </citation>
    <scope>NUCLEOTIDE SEQUENCE [LARGE SCALE GENOMIC DNA]</scope>
    <source>
        <strain evidence="3">Edinburgh</strain>
    </source>
</reference>
<feature type="region of interest" description="Disordered" evidence="1">
    <location>
        <begin position="145"/>
        <end position="197"/>
    </location>
</feature>
<feature type="compositionally biased region" description="Basic residues" evidence="1">
    <location>
        <begin position="91"/>
        <end position="100"/>
    </location>
</feature>
<comment type="caution">
    <text evidence="3">The sequence shown here is derived from an EMBL/GenBank/DDBJ whole genome shotgun (WGS) entry which is preliminary data.</text>
</comment>